<evidence type="ECO:0000256" key="15">
    <source>
        <dbReference type="ARBA" id="ARBA00034100"/>
    </source>
</evidence>
<evidence type="ECO:0000256" key="13">
    <source>
        <dbReference type="ARBA" id="ARBA00023286"/>
    </source>
</evidence>
<feature type="domain" description="Ionotropic glutamate receptor L-glutamate and glycine-binding" evidence="23">
    <location>
        <begin position="427"/>
        <end position="492"/>
    </location>
</feature>
<dbReference type="SUPFAM" id="SSF53822">
    <property type="entry name" value="Periplasmic binding protein-like I"/>
    <property type="match status" value="1"/>
</dbReference>
<evidence type="ECO:0000259" key="23">
    <source>
        <dbReference type="SMART" id="SM00918"/>
    </source>
</evidence>
<dbReference type="OrthoDB" id="5984008at2759"/>
<dbReference type="InterPro" id="IPR001320">
    <property type="entry name" value="Iontro_rcpt_C"/>
</dbReference>
<evidence type="ECO:0000256" key="19">
    <source>
        <dbReference type="SAM" id="MobiDB-lite"/>
    </source>
</evidence>
<evidence type="ECO:0000256" key="4">
    <source>
        <dbReference type="ARBA" id="ARBA00022475"/>
    </source>
</evidence>
<dbReference type="GO" id="GO:0038023">
    <property type="term" value="F:signaling receptor activity"/>
    <property type="evidence" value="ECO:0007669"/>
    <property type="project" value="InterPro"/>
</dbReference>
<dbReference type="EMBL" id="KT268300">
    <property type="protein sequence ID" value="ANQ46494.1"/>
    <property type="molecule type" value="mRNA"/>
</dbReference>
<dbReference type="FunFam" id="1.10.287.70:FF:000105">
    <property type="entry name" value="Eye-enriched kainate receptor, isoform A"/>
    <property type="match status" value="1"/>
</dbReference>
<feature type="compositionally biased region" description="Polar residues" evidence="19">
    <location>
        <begin position="898"/>
        <end position="907"/>
    </location>
</feature>
<evidence type="ECO:0000256" key="20">
    <source>
        <dbReference type="SAM" id="Phobius"/>
    </source>
</evidence>
<evidence type="ECO:0000259" key="22">
    <source>
        <dbReference type="SMART" id="SM00079"/>
    </source>
</evidence>
<protein>
    <submittedName>
        <fullName evidence="24">Ionotropic receptor 2</fullName>
    </submittedName>
</protein>
<dbReference type="SMART" id="SM00918">
    <property type="entry name" value="Lig_chan-Glu_bd"/>
    <property type="match status" value="1"/>
</dbReference>
<dbReference type="PRINTS" id="PR00177">
    <property type="entry name" value="NMDARECEPTOR"/>
</dbReference>
<dbReference type="Gene3D" id="3.40.50.2300">
    <property type="match status" value="2"/>
</dbReference>
<feature type="domain" description="Ionotropic glutamate receptor C-terminal" evidence="22">
    <location>
        <begin position="417"/>
        <end position="793"/>
    </location>
</feature>
<feature type="disulfide bond" evidence="18">
    <location>
        <begin position="86"/>
        <end position="331"/>
    </location>
</feature>
<feature type="compositionally biased region" description="Basic residues" evidence="19">
    <location>
        <begin position="914"/>
        <end position="925"/>
    </location>
</feature>
<evidence type="ECO:0000256" key="10">
    <source>
        <dbReference type="ARBA" id="ARBA00023170"/>
    </source>
</evidence>
<dbReference type="GO" id="GO:0045211">
    <property type="term" value="C:postsynaptic membrane"/>
    <property type="evidence" value="ECO:0007669"/>
    <property type="project" value="UniProtKB-SubCell"/>
</dbReference>
<keyword evidence="9 20" id="KW-0472">Membrane</keyword>
<evidence type="ECO:0000256" key="14">
    <source>
        <dbReference type="ARBA" id="ARBA00023303"/>
    </source>
</evidence>
<keyword evidence="14" id="KW-0407">Ion channel</keyword>
<dbReference type="Pfam" id="PF10613">
    <property type="entry name" value="Lig_chan-Glu_bd"/>
    <property type="match status" value="1"/>
</dbReference>
<organism evidence="24">
    <name type="scientific">Phyllotreta striolata</name>
    <name type="common">Striped flea beetle</name>
    <name type="synonym">Crioceris striolata</name>
    <dbReference type="NCBI Taxonomy" id="444603"/>
    <lineage>
        <taxon>Eukaryota</taxon>
        <taxon>Metazoa</taxon>
        <taxon>Ecdysozoa</taxon>
        <taxon>Arthropoda</taxon>
        <taxon>Hexapoda</taxon>
        <taxon>Insecta</taxon>
        <taxon>Pterygota</taxon>
        <taxon>Neoptera</taxon>
        <taxon>Endopterygota</taxon>
        <taxon>Coleoptera</taxon>
        <taxon>Polyphaga</taxon>
        <taxon>Cucujiformia</taxon>
        <taxon>Chrysomeloidea</taxon>
        <taxon>Chrysomelidae</taxon>
        <taxon>Galerucinae</taxon>
        <taxon>Alticini</taxon>
        <taxon>Phyllotreta</taxon>
    </lineage>
</organism>
<feature type="site" description="Interaction with the cone snail toxin Con-ikot-ikot" evidence="17">
    <location>
        <position position="776"/>
    </location>
</feature>
<sequence>MFFSILRLSNFIRLLIILSNFSCQYQAQDYREYKIGAIFDETNTKQEAALREAVREINEFDNDINLRVIVEHIERDNPYKAIKATCDLLEEDIVGIFGPFSEDNSNTVQSICDLKEIPHIEARWDDYPQNGTLVNVYPFPDTLTKTYYDLITAWGWKNFVILYENNESLQRVGELTKLFDPKVHRIVVRQLNSAKSGGNYRSVLKEVWRADATHFLLDCSIEILEEVLRQAQQVGLMTNKHHFIITNLDLHTIELMPYQYSETNITGMRFVDPENPDLTEKSATIHSEDPLQIFMGYKMKLSEALMYDAVKMFVEALKASEPLVEPTSISCYNGNDKLRTGTTIVNMMKSLEYPGLTGFIKFDIKGFRTNFALDVFELMEGGQTVVGHWNESKIPPLNISRINLLQEDPGDDIRNKSFKVMITLTEPYGMRVESTDLLFGNDQYEGFAIDIIKELSALRGFNYTFLVRADASNGEQDKNTGKWNGIIGDLIDGVADIAICDLTITMKRAQAVDFTGPFMMLGISILYQKPTKAPPSFFSFADPFAFEVWKLLMLSWIGVSLILFMLGRISPAEWENPYPCIEEPEYLVNQLDLRNCVWFITGSIMQQGSEIELKSISTRMIAGMWWFFTLLMVSSYTANLAAFLTSEKPDPHFNNLHELVENAEFKEIKVGAKSGGATEQFFMDKYKADETSDFGKAYKLMEKTKETLKINDNKDGVAEAQKGHYAFFMEDQSIEYETQRKCDLTQVGEKLDEKGYGIAMRKNSSYRNSLSTAILKLQNDGVLDKLKRKWWEERKGGGQCYDDGASGDATAMNLSAVEGVFWVTIGGSIIAVICALLECLMYTLRKAKRTKIPFSEAFMDEAKFYFRFNEMTKNVCSNEAESKEGTEENGDLAYGLVNKQNSSETLQSSDSNKSKRRRSRSKRSKTNLELQPSNVENTYIGWRK</sequence>
<dbReference type="Pfam" id="PF01094">
    <property type="entry name" value="ANF_receptor"/>
    <property type="match status" value="1"/>
</dbReference>
<dbReference type="SUPFAM" id="SSF53850">
    <property type="entry name" value="Periplasmic binding protein-like II"/>
    <property type="match status" value="1"/>
</dbReference>
<dbReference type="Pfam" id="PF00060">
    <property type="entry name" value="Lig_chan"/>
    <property type="match status" value="1"/>
</dbReference>
<keyword evidence="7" id="KW-0770">Synapse</keyword>
<feature type="transmembrane region" description="Helical" evidence="20">
    <location>
        <begin position="624"/>
        <end position="644"/>
    </location>
</feature>
<dbReference type="InterPro" id="IPR019594">
    <property type="entry name" value="Glu/Gly-bd"/>
</dbReference>
<evidence type="ECO:0000256" key="17">
    <source>
        <dbReference type="PIRSR" id="PIRSR601508-2"/>
    </source>
</evidence>
<reference evidence="24" key="1">
    <citation type="submission" date="2015-07" db="EMBL/GenBank/DDBJ databases">
        <title>Identification and bioinformatics analysis of genes of the olfactory genes in Phyllotreta striolata (Fabricius).</title>
        <authorList>
            <person name="Wang Z."/>
        </authorList>
    </citation>
    <scope>NUCLEOTIDE SEQUENCE</scope>
</reference>
<evidence type="ECO:0000256" key="12">
    <source>
        <dbReference type="ARBA" id="ARBA00023257"/>
    </source>
</evidence>
<proteinExistence type="evidence at transcript level"/>
<feature type="binding site" evidence="16">
    <location>
        <position position="730"/>
    </location>
    <ligand>
        <name>L-glutamate</name>
        <dbReference type="ChEBI" id="CHEBI:29985"/>
    </ligand>
</feature>
<evidence type="ECO:0000256" key="2">
    <source>
        <dbReference type="ARBA" id="ARBA00008685"/>
    </source>
</evidence>
<accession>A0A1B1FKH2</accession>
<keyword evidence="8" id="KW-0406">Ion transport</keyword>
<feature type="disulfide bond" evidence="18">
    <location>
        <begin position="742"/>
        <end position="800"/>
    </location>
</feature>
<name>A0A1B1FKH2_PHYSR</name>
<evidence type="ECO:0000313" key="24">
    <source>
        <dbReference type="EMBL" id="ANQ46494.1"/>
    </source>
</evidence>
<feature type="chain" id="PRO_5008522249" evidence="21">
    <location>
        <begin position="28"/>
        <end position="944"/>
    </location>
</feature>
<evidence type="ECO:0000256" key="18">
    <source>
        <dbReference type="PIRSR" id="PIRSR601508-3"/>
    </source>
</evidence>
<evidence type="ECO:0000256" key="5">
    <source>
        <dbReference type="ARBA" id="ARBA00022692"/>
    </source>
</evidence>
<feature type="transmembrane region" description="Helical" evidence="20">
    <location>
        <begin position="820"/>
        <end position="844"/>
    </location>
</feature>
<dbReference type="FunFam" id="3.40.190.10:FF:000178">
    <property type="entry name" value="Glutamate receptor subunit"/>
    <property type="match status" value="1"/>
</dbReference>
<keyword evidence="18" id="KW-1015">Disulfide bond</keyword>
<feature type="transmembrane region" description="Helical" evidence="20">
    <location>
        <begin position="548"/>
        <end position="566"/>
    </location>
</feature>
<dbReference type="AlphaFoldDB" id="A0A1B1FKH2"/>
<dbReference type="FunFam" id="3.40.190.10:FF:000061">
    <property type="entry name" value="Glutamate receptor, ionotropic kainate"/>
    <property type="match status" value="1"/>
</dbReference>
<evidence type="ECO:0000256" key="9">
    <source>
        <dbReference type="ARBA" id="ARBA00023136"/>
    </source>
</evidence>
<dbReference type="InterPro" id="IPR001828">
    <property type="entry name" value="ANF_lig-bd_rcpt"/>
</dbReference>
<comment type="subcellular location">
    <subcellularLocation>
        <location evidence="1">Cell membrane</location>
        <topology evidence="1">Multi-pass membrane protein</topology>
    </subcellularLocation>
    <subcellularLocation>
        <location evidence="15">Postsynaptic cell membrane</location>
    </subcellularLocation>
</comment>
<keyword evidence="11" id="KW-0325">Glycoprotein</keyword>
<evidence type="ECO:0000256" key="16">
    <source>
        <dbReference type="PIRSR" id="PIRSR601508-1"/>
    </source>
</evidence>
<feature type="binding site" evidence="16">
    <location>
        <position position="508"/>
    </location>
    <ligand>
        <name>L-glutamate</name>
        <dbReference type="ChEBI" id="CHEBI:29985"/>
    </ligand>
</feature>
<keyword evidence="5 20" id="KW-0812">Transmembrane</keyword>
<keyword evidence="13" id="KW-1071">Ligand-gated ion channel</keyword>
<dbReference type="InterPro" id="IPR028082">
    <property type="entry name" value="Peripla_BP_I"/>
</dbReference>
<keyword evidence="10 24" id="KW-0675">Receptor</keyword>
<feature type="signal peptide" evidence="21">
    <location>
        <begin position="1"/>
        <end position="27"/>
    </location>
</feature>
<evidence type="ECO:0000256" key="6">
    <source>
        <dbReference type="ARBA" id="ARBA00022989"/>
    </source>
</evidence>
<evidence type="ECO:0000256" key="1">
    <source>
        <dbReference type="ARBA" id="ARBA00004651"/>
    </source>
</evidence>
<dbReference type="InterPro" id="IPR015683">
    <property type="entry name" value="Ionotropic_Glu_rcpt"/>
</dbReference>
<evidence type="ECO:0000256" key="7">
    <source>
        <dbReference type="ARBA" id="ARBA00023018"/>
    </source>
</evidence>
<feature type="binding site" evidence="16">
    <location>
        <position position="678"/>
    </location>
    <ligand>
        <name>L-glutamate</name>
        <dbReference type="ChEBI" id="CHEBI:29985"/>
    </ligand>
</feature>
<dbReference type="PANTHER" id="PTHR18966">
    <property type="entry name" value="IONOTROPIC GLUTAMATE RECEPTOR"/>
    <property type="match status" value="1"/>
</dbReference>
<keyword evidence="21" id="KW-0732">Signal</keyword>
<dbReference type="GO" id="GO:0015276">
    <property type="term" value="F:ligand-gated monoatomic ion channel activity"/>
    <property type="evidence" value="ECO:0007669"/>
    <property type="project" value="InterPro"/>
</dbReference>
<evidence type="ECO:0000256" key="21">
    <source>
        <dbReference type="SAM" id="SignalP"/>
    </source>
</evidence>
<feature type="binding site" evidence="16">
    <location>
        <position position="503"/>
    </location>
    <ligand>
        <name>L-glutamate</name>
        <dbReference type="ChEBI" id="CHEBI:29985"/>
    </ligand>
</feature>
<dbReference type="CDD" id="cd06382">
    <property type="entry name" value="PBP1_iGluR_Kainate"/>
    <property type="match status" value="1"/>
</dbReference>
<dbReference type="Gene3D" id="1.10.287.70">
    <property type="match status" value="1"/>
</dbReference>
<evidence type="ECO:0000256" key="11">
    <source>
        <dbReference type="ARBA" id="ARBA00023180"/>
    </source>
</evidence>
<dbReference type="InterPro" id="IPR001508">
    <property type="entry name" value="Iono_Glu_rcpt_met"/>
</dbReference>
<feature type="region of interest" description="Disordered" evidence="19">
    <location>
        <begin position="897"/>
        <end position="932"/>
    </location>
</feature>
<evidence type="ECO:0000256" key="8">
    <source>
        <dbReference type="ARBA" id="ARBA00023065"/>
    </source>
</evidence>
<evidence type="ECO:0000256" key="3">
    <source>
        <dbReference type="ARBA" id="ARBA00022448"/>
    </source>
</evidence>
<dbReference type="Gene3D" id="3.40.190.10">
    <property type="entry name" value="Periplasmic binding protein-like II"/>
    <property type="match status" value="2"/>
</dbReference>
<keyword evidence="4" id="KW-1003">Cell membrane</keyword>
<keyword evidence="12" id="KW-0628">Postsynaptic cell membrane</keyword>
<keyword evidence="6 20" id="KW-1133">Transmembrane helix</keyword>
<comment type="similarity">
    <text evidence="2">Belongs to the glutamate-gated ion channel (TC 1.A.10.1) family.</text>
</comment>
<dbReference type="SMART" id="SM00079">
    <property type="entry name" value="PBPe"/>
    <property type="match status" value="1"/>
</dbReference>
<keyword evidence="3" id="KW-0813">Transport</keyword>